<accession>A0A1X6PB89</accession>
<sequence>MRRWRASPTGACAASPTGACGTTRRAGGCTCGCRRGGRRGRGCASPRARRRCASRRRTWSCRAWRWPLPMRRAWRSSALRGCGWCGTESRARAMGWLCTAARRRPPTPTWLPTIRLRSGASCGGRGRRSRAAPRSARACAWRAQPRGRSCGATPSAAFSTASTSAPLTTRVIGRWGASPRLPATASMTRRTTGWSPRARASASPFWTIRSRACARGCPSRPSPSGPSLSCARSLPATPSPPSRSTMVRRGGCTSTTQRPSPGGPSSPPRRTPPPARSPRRARLGASSPKTTSSCPTGTAWR</sequence>
<dbReference type="Proteomes" id="UP000218209">
    <property type="component" value="Unassembled WGS sequence"/>
</dbReference>
<protein>
    <submittedName>
        <fullName evidence="2">Uncharacterized protein</fullName>
    </submittedName>
</protein>
<feature type="compositionally biased region" description="Polar residues" evidence="1">
    <location>
        <begin position="289"/>
        <end position="301"/>
    </location>
</feature>
<organism evidence="2 3">
    <name type="scientific">Porphyra umbilicalis</name>
    <name type="common">Purple laver</name>
    <name type="synonym">Red alga</name>
    <dbReference type="NCBI Taxonomy" id="2786"/>
    <lineage>
        <taxon>Eukaryota</taxon>
        <taxon>Rhodophyta</taxon>
        <taxon>Bangiophyceae</taxon>
        <taxon>Bangiales</taxon>
        <taxon>Bangiaceae</taxon>
        <taxon>Porphyra</taxon>
    </lineage>
</organism>
<name>A0A1X6PB89_PORUM</name>
<evidence type="ECO:0000313" key="2">
    <source>
        <dbReference type="EMBL" id="OSX78097.1"/>
    </source>
</evidence>
<proteinExistence type="predicted"/>
<dbReference type="AlphaFoldDB" id="A0A1X6PB89"/>
<dbReference type="EMBL" id="KV918821">
    <property type="protein sequence ID" value="OSX78097.1"/>
    <property type="molecule type" value="Genomic_DNA"/>
</dbReference>
<feature type="region of interest" description="Disordered" evidence="1">
    <location>
        <begin position="214"/>
        <end position="301"/>
    </location>
</feature>
<reference evidence="2 3" key="1">
    <citation type="submission" date="2017-03" db="EMBL/GenBank/DDBJ databases">
        <title>WGS assembly of Porphyra umbilicalis.</title>
        <authorList>
            <person name="Brawley S.H."/>
            <person name="Blouin N.A."/>
            <person name="Ficko-Blean E."/>
            <person name="Wheeler G.L."/>
            <person name="Lohr M."/>
            <person name="Goodson H.V."/>
            <person name="Jenkins J.W."/>
            <person name="Blaby-Haas C.E."/>
            <person name="Helliwell K.E."/>
            <person name="Chan C."/>
            <person name="Marriage T."/>
            <person name="Bhattacharya D."/>
            <person name="Klein A.S."/>
            <person name="Badis Y."/>
            <person name="Brodie J."/>
            <person name="Cao Y."/>
            <person name="Collen J."/>
            <person name="Dittami S.M."/>
            <person name="Gachon C.M."/>
            <person name="Green B.R."/>
            <person name="Karpowicz S."/>
            <person name="Kim J.W."/>
            <person name="Kudahl U."/>
            <person name="Lin S."/>
            <person name="Michel G."/>
            <person name="Mittag M."/>
            <person name="Olson B.J."/>
            <person name="Pangilinan J."/>
            <person name="Peng Y."/>
            <person name="Qiu H."/>
            <person name="Shu S."/>
            <person name="Singer J.T."/>
            <person name="Smith A.G."/>
            <person name="Sprecher B.N."/>
            <person name="Wagner V."/>
            <person name="Wang W."/>
            <person name="Wang Z.-Y."/>
            <person name="Yan J."/>
            <person name="Yarish C."/>
            <person name="Zoeuner-Riek S."/>
            <person name="Zhuang Y."/>
            <person name="Zou Y."/>
            <person name="Lindquist E.A."/>
            <person name="Grimwood J."/>
            <person name="Barry K."/>
            <person name="Rokhsar D.S."/>
            <person name="Schmutz J."/>
            <person name="Stiller J.W."/>
            <person name="Grossman A.R."/>
            <person name="Prochnik S.E."/>
        </authorList>
    </citation>
    <scope>NUCLEOTIDE SEQUENCE [LARGE SCALE GENOMIC DNA]</scope>
    <source>
        <strain evidence="2">4086291</strain>
    </source>
</reference>
<keyword evidence="3" id="KW-1185">Reference proteome</keyword>
<feature type="compositionally biased region" description="Pro residues" evidence="1">
    <location>
        <begin position="261"/>
        <end position="276"/>
    </location>
</feature>
<evidence type="ECO:0000313" key="3">
    <source>
        <dbReference type="Proteomes" id="UP000218209"/>
    </source>
</evidence>
<gene>
    <name evidence="2" type="ORF">BU14_0121s0025</name>
</gene>
<evidence type="ECO:0000256" key="1">
    <source>
        <dbReference type="SAM" id="MobiDB-lite"/>
    </source>
</evidence>